<evidence type="ECO:0000256" key="4">
    <source>
        <dbReference type="PROSITE-ProRule" id="PRU00335"/>
    </source>
</evidence>
<feature type="DNA-binding region" description="H-T-H motif" evidence="4">
    <location>
        <begin position="41"/>
        <end position="60"/>
    </location>
</feature>
<organism evidence="6 7">
    <name type="scientific">Nocardioides humilatus</name>
    <dbReference type="NCBI Taxonomy" id="2607660"/>
    <lineage>
        <taxon>Bacteria</taxon>
        <taxon>Bacillati</taxon>
        <taxon>Actinomycetota</taxon>
        <taxon>Actinomycetes</taxon>
        <taxon>Propionibacteriales</taxon>
        <taxon>Nocardioidaceae</taxon>
        <taxon>Nocardioides</taxon>
    </lineage>
</organism>
<proteinExistence type="predicted"/>
<dbReference type="PANTHER" id="PTHR30055">
    <property type="entry name" value="HTH-TYPE TRANSCRIPTIONAL REGULATOR RUTR"/>
    <property type="match status" value="1"/>
</dbReference>
<dbReference type="RefSeq" id="WP_149728838.1">
    <property type="nucleotide sequence ID" value="NZ_VUJV01000003.1"/>
</dbReference>
<dbReference type="Gene3D" id="1.10.357.10">
    <property type="entry name" value="Tetracycline Repressor, domain 2"/>
    <property type="match status" value="1"/>
</dbReference>
<dbReference type="PANTHER" id="PTHR30055:SF234">
    <property type="entry name" value="HTH-TYPE TRANSCRIPTIONAL REGULATOR BETI"/>
    <property type="match status" value="1"/>
</dbReference>
<feature type="domain" description="HTH tetR-type" evidence="5">
    <location>
        <begin position="18"/>
        <end position="78"/>
    </location>
</feature>
<evidence type="ECO:0000313" key="6">
    <source>
        <dbReference type="EMBL" id="KAA1419504.1"/>
    </source>
</evidence>
<reference evidence="6 7" key="1">
    <citation type="submission" date="2019-09" db="EMBL/GenBank/DDBJ databases">
        <title>Nocardioides panacisoli sp. nov., isolated from the soil of a ginseng field.</title>
        <authorList>
            <person name="Cho C."/>
        </authorList>
    </citation>
    <scope>NUCLEOTIDE SEQUENCE [LARGE SCALE GENOMIC DNA]</scope>
    <source>
        <strain evidence="6 7">BN130099</strain>
    </source>
</reference>
<dbReference type="Pfam" id="PF00440">
    <property type="entry name" value="TetR_N"/>
    <property type="match status" value="1"/>
</dbReference>
<dbReference type="InterPro" id="IPR001647">
    <property type="entry name" value="HTH_TetR"/>
</dbReference>
<keyword evidence="3" id="KW-0804">Transcription</keyword>
<dbReference type="SUPFAM" id="SSF46689">
    <property type="entry name" value="Homeodomain-like"/>
    <property type="match status" value="1"/>
</dbReference>
<evidence type="ECO:0000256" key="1">
    <source>
        <dbReference type="ARBA" id="ARBA00023015"/>
    </source>
</evidence>
<protein>
    <submittedName>
        <fullName evidence="6">TetR/AcrR family transcriptional regulator</fullName>
    </submittedName>
</protein>
<evidence type="ECO:0000313" key="7">
    <source>
        <dbReference type="Proteomes" id="UP000325003"/>
    </source>
</evidence>
<name>A0A5B1LGP4_9ACTN</name>
<evidence type="ECO:0000256" key="3">
    <source>
        <dbReference type="ARBA" id="ARBA00023163"/>
    </source>
</evidence>
<dbReference type="InterPro" id="IPR050109">
    <property type="entry name" value="HTH-type_TetR-like_transc_reg"/>
</dbReference>
<dbReference type="InterPro" id="IPR036271">
    <property type="entry name" value="Tet_transcr_reg_TetR-rel_C_sf"/>
</dbReference>
<dbReference type="SUPFAM" id="SSF48498">
    <property type="entry name" value="Tetracyclin repressor-like, C-terminal domain"/>
    <property type="match status" value="1"/>
</dbReference>
<dbReference type="EMBL" id="VUJV01000003">
    <property type="protein sequence ID" value="KAA1419504.1"/>
    <property type="molecule type" value="Genomic_DNA"/>
</dbReference>
<dbReference type="GO" id="GO:0000976">
    <property type="term" value="F:transcription cis-regulatory region binding"/>
    <property type="evidence" value="ECO:0007669"/>
    <property type="project" value="TreeGrafter"/>
</dbReference>
<dbReference type="GO" id="GO:0003700">
    <property type="term" value="F:DNA-binding transcription factor activity"/>
    <property type="evidence" value="ECO:0007669"/>
    <property type="project" value="TreeGrafter"/>
</dbReference>
<evidence type="ECO:0000259" key="5">
    <source>
        <dbReference type="PROSITE" id="PS50977"/>
    </source>
</evidence>
<dbReference type="InterPro" id="IPR009057">
    <property type="entry name" value="Homeodomain-like_sf"/>
</dbReference>
<dbReference type="Proteomes" id="UP000325003">
    <property type="component" value="Unassembled WGS sequence"/>
</dbReference>
<reference evidence="6 7" key="2">
    <citation type="submission" date="2019-09" db="EMBL/GenBank/DDBJ databases">
        <authorList>
            <person name="Jin C."/>
        </authorList>
    </citation>
    <scope>NUCLEOTIDE SEQUENCE [LARGE SCALE GENOMIC DNA]</scope>
    <source>
        <strain evidence="6 7">BN130099</strain>
    </source>
</reference>
<accession>A0A5B1LGP4</accession>
<sequence>MSAPPRQRRPYAARVPMDVRREQLMDAALAVIVRDGYGGVSVDAVAKEAGVTRPVVYGAFEGLGDLLTALLDRQQVRAFGRLLAALPDDPDPKDPAALVEVAIERLVTMVREDPDTWRPILQPPDGLPDAVLQRIEADREQVRGIFAGLIAGVSEQQDGVPFDADLYAHAMLAVVEHFGRLLIDDPDRFDTQRMVDGATRLLRLLWR</sequence>
<keyword evidence="1" id="KW-0805">Transcription regulation</keyword>
<dbReference type="AlphaFoldDB" id="A0A5B1LGP4"/>
<gene>
    <name evidence="6" type="ORF">F0U44_13835</name>
</gene>
<dbReference type="PROSITE" id="PS50977">
    <property type="entry name" value="HTH_TETR_2"/>
    <property type="match status" value="1"/>
</dbReference>
<evidence type="ECO:0000256" key="2">
    <source>
        <dbReference type="ARBA" id="ARBA00023125"/>
    </source>
</evidence>
<keyword evidence="7" id="KW-1185">Reference proteome</keyword>
<keyword evidence="2 4" id="KW-0238">DNA-binding</keyword>
<comment type="caution">
    <text evidence="6">The sequence shown here is derived from an EMBL/GenBank/DDBJ whole genome shotgun (WGS) entry which is preliminary data.</text>
</comment>